<feature type="active site" description="Phosphoserine intermediate" evidence="7">
    <location>
        <position position="122"/>
    </location>
</feature>
<comment type="cofactor">
    <cofactor evidence="8">
        <name>Mg(2+)</name>
        <dbReference type="ChEBI" id="CHEBI:18420"/>
    </cofactor>
    <text evidence="8">Binds 1 Mg(2+) ion.</text>
</comment>
<organism evidence="10 11">
    <name type="scientific">Breznakibacter xylanolyticus</name>
    <dbReference type="NCBI Taxonomy" id="990"/>
    <lineage>
        <taxon>Bacteria</taxon>
        <taxon>Pseudomonadati</taxon>
        <taxon>Bacteroidota</taxon>
        <taxon>Bacteroidia</taxon>
        <taxon>Marinilabiliales</taxon>
        <taxon>Marinilabiliaceae</taxon>
        <taxon>Breznakibacter</taxon>
    </lineage>
</organism>
<dbReference type="EMBL" id="QKZK01000017">
    <property type="protein sequence ID" value="PZX15153.1"/>
    <property type="molecule type" value="Genomic_DNA"/>
</dbReference>
<dbReference type="AlphaFoldDB" id="A0A2W7N613"/>
<dbReference type="Proteomes" id="UP000249239">
    <property type="component" value="Unassembled WGS sequence"/>
</dbReference>
<keyword evidence="2" id="KW-0597">Phosphoprotein</keyword>
<feature type="binding site" evidence="8">
    <location>
        <position position="81"/>
    </location>
    <ligand>
        <name>Mg(2+)</name>
        <dbReference type="ChEBI" id="CHEBI:18420"/>
    </ligand>
</feature>
<feature type="binding site" evidence="8">
    <location>
        <position position="294"/>
    </location>
    <ligand>
        <name>Zn(2+)</name>
        <dbReference type="ChEBI" id="CHEBI:29105"/>
        <label>2</label>
    </ligand>
</feature>
<dbReference type="CDD" id="cd16012">
    <property type="entry name" value="ALP"/>
    <property type="match status" value="1"/>
</dbReference>
<evidence type="ECO:0000256" key="6">
    <source>
        <dbReference type="ARBA" id="ARBA00022842"/>
    </source>
</evidence>
<evidence type="ECO:0000256" key="1">
    <source>
        <dbReference type="ARBA" id="ARBA00005984"/>
    </source>
</evidence>
<comment type="cofactor">
    <cofactor evidence="8">
        <name>Zn(2+)</name>
        <dbReference type="ChEBI" id="CHEBI:29105"/>
    </cofactor>
    <text evidence="8">Binds 2 Zn(2+) ions.</text>
</comment>
<evidence type="ECO:0000256" key="9">
    <source>
        <dbReference type="RuleBase" id="RU003946"/>
    </source>
</evidence>
<keyword evidence="3 8" id="KW-0479">Metal-binding</keyword>
<comment type="caution">
    <text evidence="10">The sequence shown here is derived from an EMBL/GenBank/DDBJ whole genome shotgun (WGS) entry which is preliminary data.</text>
</comment>
<feature type="binding site" evidence="8">
    <location>
        <position position="298"/>
    </location>
    <ligand>
        <name>Zn(2+)</name>
        <dbReference type="ChEBI" id="CHEBI:29105"/>
        <label>2</label>
    </ligand>
</feature>
<evidence type="ECO:0000256" key="7">
    <source>
        <dbReference type="PIRSR" id="PIRSR601952-1"/>
    </source>
</evidence>
<dbReference type="GO" id="GO:0046872">
    <property type="term" value="F:metal ion binding"/>
    <property type="evidence" value="ECO:0007669"/>
    <property type="project" value="UniProtKB-KW"/>
</dbReference>
<keyword evidence="6 8" id="KW-0460">Magnesium</keyword>
<feature type="binding site" evidence="8">
    <location>
        <position position="173"/>
    </location>
    <ligand>
        <name>Mg(2+)</name>
        <dbReference type="ChEBI" id="CHEBI:18420"/>
    </ligand>
</feature>
<feature type="binding site" evidence="8">
    <location>
        <position position="336"/>
    </location>
    <ligand>
        <name>Zn(2+)</name>
        <dbReference type="ChEBI" id="CHEBI:29105"/>
        <label>2</label>
    </ligand>
</feature>
<gene>
    <name evidence="10" type="ORF">LX69_02241</name>
</gene>
<evidence type="ECO:0000256" key="5">
    <source>
        <dbReference type="ARBA" id="ARBA00022833"/>
    </source>
</evidence>
<dbReference type="PROSITE" id="PS00123">
    <property type="entry name" value="ALKALINE_PHOSPHATASE"/>
    <property type="match status" value="1"/>
</dbReference>
<feature type="binding site" evidence="8">
    <location>
        <position position="337"/>
    </location>
    <ligand>
        <name>Zn(2+)</name>
        <dbReference type="ChEBI" id="CHEBI:29105"/>
        <label>2</label>
    </ligand>
</feature>
<feature type="binding site" evidence="8">
    <location>
        <position position="81"/>
    </location>
    <ligand>
        <name>Zn(2+)</name>
        <dbReference type="ChEBI" id="CHEBI:29105"/>
        <label>2</label>
    </ligand>
</feature>
<dbReference type="SMART" id="SM00098">
    <property type="entry name" value="alkPPc"/>
    <property type="match status" value="1"/>
</dbReference>
<evidence type="ECO:0000256" key="2">
    <source>
        <dbReference type="ARBA" id="ARBA00022553"/>
    </source>
</evidence>
<feature type="binding site" evidence="8">
    <location>
        <position position="175"/>
    </location>
    <ligand>
        <name>Mg(2+)</name>
        <dbReference type="ChEBI" id="CHEBI:18420"/>
    </ligand>
</feature>
<dbReference type="PANTHER" id="PTHR11596">
    <property type="entry name" value="ALKALINE PHOSPHATASE"/>
    <property type="match status" value="1"/>
</dbReference>
<feature type="binding site" evidence="8">
    <location>
        <position position="289"/>
    </location>
    <ligand>
        <name>Mg(2+)</name>
        <dbReference type="ChEBI" id="CHEBI:18420"/>
    </ligand>
</feature>
<evidence type="ECO:0000313" key="10">
    <source>
        <dbReference type="EMBL" id="PZX15153.1"/>
    </source>
</evidence>
<keyword evidence="4" id="KW-0378">Hydrolase</keyword>
<evidence type="ECO:0000313" key="11">
    <source>
        <dbReference type="Proteomes" id="UP000249239"/>
    </source>
</evidence>
<evidence type="ECO:0000256" key="3">
    <source>
        <dbReference type="ARBA" id="ARBA00022723"/>
    </source>
</evidence>
<comment type="similarity">
    <text evidence="1 9">Belongs to the alkaline phosphatase family.</text>
</comment>
<dbReference type="InterPro" id="IPR017850">
    <property type="entry name" value="Alkaline_phosphatase_core_sf"/>
</dbReference>
<sequence>MNCFTKVAHLLYYHKPIVMKSCLFAFLMMLIPFLGCGQENYKFSHPVSEYRGGSMHPVVDLSGFAPGLGSRPRNIILLIGDGMGVSQLYAGITANRGALNITQMPYVGFIMTHSANKYVTDSAAGGTALATGQKTNNGAIGVDVNGNTIPTILEIADSKGLHTGLVSTSAITHATPASFIAHVPSRGSYEDIATFFTGIGIDVFMGGGRLHFESRADGRHLSNELTSKGFRVVNALNDAIEAKTTPLAALVADEHIARYPERGDYLPLATAKSAELLSSNASGFFLMVEGSQIDWGGHQNDAIYVVDEMLDFDRAVGKALEFALRDQNTLVVVTADHETGAMSLINGDFETGGVRAVFASEDHSGVMVPVFAFGPGAERFMGFYHNTDIFLKMKEVWGF</sequence>
<dbReference type="PRINTS" id="PR00113">
    <property type="entry name" value="ALKPHPHTASE"/>
</dbReference>
<dbReference type="SUPFAM" id="SSF53649">
    <property type="entry name" value="Alkaline phosphatase-like"/>
    <property type="match status" value="1"/>
</dbReference>
<proteinExistence type="inferred from homology"/>
<name>A0A2W7N613_9BACT</name>
<evidence type="ECO:0000256" key="4">
    <source>
        <dbReference type="ARBA" id="ARBA00022801"/>
    </source>
</evidence>
<dbReference type="Pfam" id="PF00245">
    <property type="entry name" value="Alk_phosphatase"/>
    <property type="match status" value="1"/>
</dbReference>
<accession>A0A2W7N613</accession>
<dbReference type="InterPro" id="IPR001952">
    <property type="entry name" value="Alkaline_phosphatase"/>
</dbReference>
<dbReference type="PANTHER" id="PTHR11596:SF5">
    <property type="entry name" value="ALKALINE PHOSPHATASE"/>
    <property type="match status" value="1"/>
</dbReference>
<dbReference type="GO" id="GO:0004035">
    <property type="term" value="F:alkaline phosphatase activity"/>
    <property type="evidence" value="ECO:0007669"/>
    <property type="project" value="TreeGrafter"/>
</dbReference>
<protein>
    <submittedName>
        <fullName evidence="10">Alkaline phosphatase</fullName>
    </submittedName>
</protein>
<evidence type="ECO:0000256" key="8">
    <source>
        <dbReference type="PIRSR" id="PIRSR601952-2"/>
    </source>
</evidence>
<dbReference type="Gene3D" id="3.40.720.10">
    <property type="entry name" value="Alkaline Phosphatase, subunit A"/>
    <property type="match status" value="1"/>
</dbReference>
<keyword evidence="11" id="KW-1185">Reference proteome</keyword>
<keyword evidence="5 8" id="KW-0862">Zinc</keyword>
<dbReference type="InterPro" id="IPR018299">
    <property type="entry name" value="Alkaline_phosphatase_AS"/>
</dbReference>
<reference evidence="10 11" key="1">
    <citation type="submission" date="2018-06" db="EMBL/GenBank/DDBJ databases">
        <title>Genomic Encyclopedia of Archaeal and Bacterial Type Strains, Phase II (KMG-II): from individual species to whole genera.</title>
        <authorList>
            <person name="Goeker M."/>
        </authorList>
    </citation>
    <scope>NUCLEOTIDE SEQUENCE [LARGE SCALE GENOMIC DNA]</scope>
    <source>
        <strain evidence="10 11">DSM 6779</strain>
    </source>
</reference>